<sequence length="177" mass="19791">MFNFFSSSKATSSHSSFSPNPNAPPGPQDDDNGVRVEAKGVYMILWRTDLPRKYHWGVLVATTETQGFLFHQNFSGTLWRYVVEPKNITKSGRLLVALKLGVVPDVTDEWMGAMKNCIRSTEVPGSEFTCRTWALAAVYELANCGFIDKIEEEAKDLAIHALDTDQKYVAVSEQSRP</sequence>
<protein>
    <submittedName>
        <fullName evidence="2">Uncharacterized protein</fullName>
    </submittedName>
</protein>
<proteinExistence type="predicted"/>
<dbReference type="EMBL" id="DS995702">
    <property type="protein sequence ID" value="EEQ29595.1"/>
    <property type="molecule type" value="Genomic_DNA"/>
</dbReference>
<dbReference type="HOGENOM" id="CLU_095741_3_0_1"/>
<keyword evidence="3" id="KW-1185">Reference proteome</keyword>
<dbReference type="Proteomes" id="UP000002035">
    <property type="component" value="Unassembled WGS sequence"/>
</dbReference>
<evidence type="ECO:0000313" key="3">
    <source>
        <dbReference type="Proteomes" id="UP000002035"/>
    </source>
</evidence>
<dbReference type="VEuPathDB" id="FungiDB:MCYG_02414"/>
<name>C5FFR0_ARTOC</name>
<dbReference type="RefSeq" id="XP_002849480.1">
    <property type="nucleotide sequence ID" value="XM_002849434.1"/>
</dbReference>
<gene>
    <name evidence="2" type="ORF">MCYG_02414</name>
</gene>
<evidence type="ECO:0000256" key="1">
    <source>
        <dbReference type="SAM" id="MobiDB-lite"/>
    </source>
</evidence>
<reference evidence="3" key="1">
    <citation type="journal article" date="2012" name="MBio">
        <title>Comparative genome analysis of Trichophyton rubrum and related dermatophytes reveals candidate genes involved in infection.</title>
        <authorList>
            <person name="Martinez D.A."/>
            <person name="Oliver B.G."/>
            <person name="Graeser Y."/>
            <person name="Goldberg J.M."/>
            <person name="Li W."/>
            <person name="Martinez-Rossi N.M."/>
            <person name="Monod M."/>
            <person name="Shelest E."/>
            <person name="Barton R.C."/>
            <person name="Birch E."/>
            <person name="Brakhage A.A."/>
            <person name="Chen Z."/>
            <person name="Gurr S.J."/>
            <person name="Heiman D."/>
            <person name="Heitman J."/>
            <person name="Kosti I."/>
            <person name="Rossi A."/>
            <person name="Saif S."/>
            <person name="Samalova M."/>
            <person name="Saunders C.W."/>
            <person name="Shea T."/>
            <person name="Summerbell R.C."/>
            <person name="Xu J."/>
            <person name="Young S."/>
            <person name="Zeng Q."/>
            <person name="Birren B.W."/>
            <person name="Cuomo C.A."/>
            <person name="White T.C."/>
        </authorList>
    </citation>
    <scope>NUCLEOTIDE SEQUENCE [LARGE SCALE GENOMIC DNA]</scope>
    <source>
        <strain evidence="3">ATCC MYA-4605 / CBS 113480</strain>
    </source>
</reference>
<organism evidence="2 3">
    <name type="scientific">Arthroderma otae (strain ATCC MYA-4605 / CBS 113480)</name>
    <name type="common">Microsporum canis</name>
    <dbReference type="NCBI Taxonomy" id="554155"/>
    <lineage>
        <taxon>Eukaryota</taxon>
        <taxon>Fungi</taxon>
        <taxon>Dikarya</taxon>
        <taxon>Ascomycota</taxon>
        <taxon>Pezizomycotina</taxon>
        <taxon>Eurotiomycetes</taxon>
        <taxon>Eurotiomycetidae</taxon>
        <taxon>Onygenales</taxon>
        <taxon>Arthrodermataceae</taxon>
        <taxon>Microsporum</taxon>
    </lineage>
</organism>
<dbReference type="OrthoDB" id="3016366at2759"/>
<feature type="region of interest" description="Disordered" evidence="1">
    <location>
        <begin position="1"/>
        <end position="33"/>
    </location>
</feature>
<evidence type="ECO:0000313" key="2">
    <source>
        <dbReference type="EMBL" id="EEQ29595.1"/>
    </source>
</evidence>
<accession>C5FFR0</accession>
<dbReference type="GeneID" id="9223339"/>
<dbReference type="OMA" id="NGTIWRY"/>
<feature type="compositionally biased region" description="Low complexity" evidence="1">
    <location>
        <begin position="1"/>
        <end position="18"/>
    </location>
</feature>
<dbReference type="eggNOG" id="ENOG502RABW">
    <property type="taxonomic scope" value="Eukaryota"/>
</dbReference>
<dbReference type="AlphaFoldDB" id="C5FFR0"/>